<dbReference type="Gene3D" id="3.40.50.1820">
    <property type="entry name" value="alpha/beta hydrolase"/>
    <property type="match status" value="1"/>
</dbReference>
<accession>A0AAD6ZIC9</accession>
<dbReference type="Gene3D" id="3.40.50.12780">
    <property type="entry name" value="N-terminal domain of ligase-like"/>
    <property type="match status" value="1"/>
</dbReference>
<keyword evidence="6" id="KW-1185">Reference proteome</keyword>
<dbReference type="EMBL" id="JARIHO010000045">
    <property type="protein sequence ID" value="KAJ7323921.1"/>
    <property type="molecule type" value="Genomic_DNA"/>
</dbReference>
<evidence type="ECO:0000256" key="1">
    <source>
        <dbReference type="ARBA" id="ARBA00022450"/>
    </source>
</evidence>
<dbReference type="Pfam" id="PF00501">
    <property type="entry name" value="AMP-binding"/>
    <property type="match status" value="1"/>
</dbReference>
<gene>
    <name evidence="5" type="ORF">DFH08DRAFT_887163</name>
</gene>
<dbReference type="InterPro" id="IPR000873">
    <property type="entry name" value="AMP-dep_synth/lig_dom"/>
</dbReference>
<dbReference type="SUPFAM" id="SSF56801">
    <property type="entry name" value="Acetyl-CoA synthetase-like"/>
    <property type="match status" value="1"/>
</dbReference>
<evidence type="ECO:0000259" key="3">
    <source>
        <dbReference type="Pfam" id="PF00501"/>
    </source>
</evidence>
<proteinExistence type="predicted"/>
<evidence type="ECO:0000256" key="2">
    <source>
        <dbReference type="ARBA" id="ARBA00022553"/>
    </source>
</evidence>
<dbReference type="PROSITE" id="PS00455">
    <property type="entry name" value="AMP_BINDING"/>
    <property type="match status" value="1"/>
</dbReference>
<feature type="domain" description="AMP-dependent synthetase/ligase" evidence="3">
    <location>
        <begin position="18"/>
        <end position="347"/>
    </location>
</feature>
<dbReference type="InterPro" id="IPR051414">
    <property type="entry name" value="Adenylate-forming_Reductase"/>
</dbReference>
<dbReference type="InterPro" id="IPR029058">
    <property type="entry name" value="AB_hydrolase_fold"/>
</dbReference>
<dbReference type="SUPFAM" id="SSF53474">
    <property type="entry name" value="alpha/beta-Hydrolases"/>
    <property type="match status" value="1"/>
</dbReference>
<dbReference type="PANTHER" id="PTHR43439:SF2">
    <property type="entry name" value="ENZYME, PUTATIVE (JCVI)-RELATED"/>
    <property type="match status" value="1"/>
</dbReference>
<name>A0AAD6ZIC9_9AGAR</name>
<protein>
    <submittedName>
        <fullName evidence="5">Uncharacterized protein</fullName>
    </submittedName>
</protein>
<evidence type="ECO:0000313" key="6">
    <source>
        <dbReference type="Proteomes" id="UP001218218"/>
    </source>
</evidence>
<dbReference type="AlphaFoldDB" id="A0AAD6ZIC9"/>
<dbReference type="Pfam" id="PF00975">
    <property type="entry name" value="Thioesterase"/>
    <property type="match status" value="1"/>
</dbReference>
<evidence type="ECO:0000313" key="5">
    <source>
        <dbReference type="EMBL" id="KAJ7323921.1"/>
    </source>
</evidence>
<dbReference type="PANTHER" id="PTHR43439">
    <property type="entry name" value="PHENYLACETATE-COENZYME A LIGASE"/>
    <property type="match status" value="1"/>
</dbReference>
<comment type="caution">
    <text evidence="5">The sequence shown here is derived from an EMBL/GenBank/DDBJ whole genome shotgun (WGS) entry which is preliminary data.</text>
</comment>
<dbReference type="InterPro" id="IPR042099">
    <property type="entry name" value="ANL_N_sf"/>
</dbReference>
<dbReference type="Pfam" id="PF23562">
    <property type="entry name" value="AMP-binding_C_3"/>
    <property type="match status" value="1"/>
</dbReference>
<evidence type="ECO:0000259" key="4">
    <source>
        <dbReference type="Pfam" id="PF00975"/>
    </source>
</evidence>
<organism evidence="5 6">
    <name type="scientific">Mycena albidolilacea</name>
    <dbReference type="NCBI Taxonomy" id="1033008"/>
    <lineage>
        <taxon>Eukaryota</taxon>
        <taxon>Fungi</taxon>
        <taxon>Dikarya</taxon>
        <taxon>Basidiomycota</taxon>
        <taxon>Agaricomycotina</taxon>
        <taxon>Agaricomycetes</taxon>
        <taxon>Agaricomycetidae</taxon>
        <taxon>Agaricales</taxon>
        <taxon>Marasmiineae</taxon>
        <taxon>Mycenaceae</taxon>
        <taxon>Mycena</taxon>
    </lineage>
</organism>
<dbReference type="InterPro" id="IPR001031">
    <property type="entry name" value="Thioesterase"/>
</dbReference>
<sequence>MSSTLSPETIPNLVARNLENIPSDPFYIYAKLESNEIVTITHLEFGRATHRAAHVLRPNREGQDGKVVAILAESDTMLYHAILVGLMTANFIPFPISPRNSPSAIFQLLRNSSCHHIIATRVTLSPLLARLQKHLAEVDFALDIQEVPSFQEIYPNIGAETPDHAFQPYPKPQISANFNDVFMYIHSSGSTGFPKAVAQTYRAFTHWMSGIVPEVRTHVQAPIGNMGLPAFHLLGINSQLLQPLSGICVAVYPPTATSPDAFPMIPSPDNILQHARKTKCRSLTTVPTLLVTWFDSPDALTSLTTLHTIIWGGGPLPQRVGDVLVNAGVHLLTGYGATETGDIAALWPHDGDATDWGWFRILHRLNVRWVPQGDGTFECQILTSETWVPMVQNLENPAGYATSDLCVNHPRKKHLWRLVGRLDDTIVHTSGEKTVPAPMENIITCSPLVTAAIAFGHERAQTGILIETPPELQIDVKNPIQLADLRNTVWPVIEEANAIAPGFSRIFKEMILFTSPDKPLPRAGKGTVLRKAAISLYATEIDAIYNTVEEQLNAIDSIEAPTVWVNASIQAWLLKVATSVCNFTKISPTVDLRQQGFDSLTATVFRLHIVKALRSRDLANAAAAIPQNLVYSRPVISQISSFLEALVGGTLTDIEIQRGPGTDYSVPFPPETVVELRSDGGIPLIMFPGIRGTIDAAMALRANFSGTLWGIQITDSTPISPLSAQAAFFADKIREKRPHGPYRLTGYSGTSVVAVAVAKLLEESDEQVLQLSFIDHFPLMWTMESMQASLRKAGLSPDSTFANTIQLLRLDPLYGPESDRLKEFEAASAGSSAAKKADVESLHIGKQMILSLSNFLRDFFEPDVSMSASEYADSINHWLSSVKAPLSALTAELGVIATMSDAVRRDWGDLGANGCRKPVKHYFVTGVGHYGILGDKRTAGFLQQY</sequence>
<dbReference type="InterPro" id="IPR020845">
    <property type="entry name" value="AMP-binding_CS"/>
</dbReference>
<keyword evidence="1" id="KW-0596">Phosphopantetheine</keyword>
<reference evidence="5" key="1">
    <citation type="submission" date="2023-03" db="EMBL/GenBank/DDBJ databases">
        <title>Massive genome expansion in bonnet fungi (Mycena s.s.) driven by repeated elements and novel gene families across ecological guilds.</title>
        <authorList>
            <consortium name="Lawrence Berkeley National Laboratory"/>
            <person name="Harder C.B."/>
            <person name="Miyauchi S."/>
            <person name="Viragh M."/>
            <person name="Kuo A."/>
            <person name="Thoen E."/>
            <person name="Andreopoulos B."/>
            <person name="Lu D."/>
            <person name="Skrede I."/>
            <person name="Drula E."/>
            <person name="Henrissat B."/>
            <person name="Morin E."/>
            <person name="Kohler A."/>
            <person name="Barry K."/>
            <person name="LaButti K."/>
            <person name="Morin E."/>
            <person name="Salamov A."/>
            <person name="Lipzen A."/>
            <person name="Mereny Z."/>
            <person name="Hegedus B."/>
            <person name="Baldrian P."/>
            <person name="Stursova M."/>
            <person name="Weitz H."/>
            <person name="Taylor A."/>
            <person name="Grigoriev I.V."/>
            <person name="Nagy L.G."/>
            <person name="Martin F."/>
            <person name="Kauserud H."/>
        </authorList>
    </citation>
    <scope>NUCLEOTIDE SEQUENCE</scope>
    <source>
        <strain evidence="5">CBHHK002</strain>
    </source>
</reference>
<keyword evidence="2" id="KW-0597">Phosphoprotein</keyword>
<dbReference type="Proteomes" id="UP001218218">
    <property type="component" value="Unassembled WGS sequence"/>
</dbReference>
<feature type="domain" description="Thioesterase" evidence="4">
    <location>
        <begin position="683"/>
        <end position="778"/>
    </location>
</feature>